<reference evidence="1 2" key="1">
    <citation type="journal article" date="2014" name="Genome Announc.">
        <title>Draft Genome Sequences of Marine Flavobacterium Algibacter lectus Strains SS8 and NR4.</title>
        <authorList>
            <person name="Takatani N."/>
            <person name="Nakanishi M."/>
            <person name="Meirelles P."/>
            <person name="Mino S."/>
            <person name="Suda W."/>
            <person name="Oshima K."/>
            <person name="Hattori M."/>
            <person name="Ohkuma M."/>
            <person name="Hosokawa M."/>
            <person name="Miyashita K."/>
            <person name="Thompson F.L."/>
            <person name="Niwa A."/>
            <person name="Sawabe T."/>
            <person name="Sawabe T."/>
        </authorList>
    </citation>
    <scope>NUCLEOTIDE SEQUENCE [LARGE SCALE GENOMIC DNA]</scope>
    <source>
        <strain evidence="2">JCM19274</strain>
    </source>
</reference>
<evidence type="ECO:0000313" key="1">
    <source>
        <dbReference type="EMBL" id="GAL78573.1"/>
    </source>
</evidence>
<sequence length="115" mass="12735">MTLELFKSTLKNAPETIAFSDTITAIEAKYNFTPTAFKNGKLTNAAGENSGSCKLFAFAKNEGFTKKETLACFGQYYFEDVLKDPNGDGHQNIRNFMKIGFDGLAFEGKPLTEKQ</sequence>
<dbReference type="InterPro" id="IPR038604">
    <property type="entry name" value="HopJ_sf"/>
</dbReference>
<name>A0A090WQU1_9FLAO</name>
<dbReference type="RefSeq" id="WP_042496375.1">
    <property type="nucleotide sequence ID" value="NZ_BBNU01000003.1"/>
</dbReference>
<dbReference type="InterPro" id="IPR014984">
    <property type="entry name" value="HopJ"/>
</dbReference>
<accession>A0A090WQU1</accession>
<dbReference type="EMBL" id="BBNU01000003">
    <property type="protein sequence ID" value="GAL78573.1"/>
    <property type="molecule type" value="Genomic_DNA"/>
</dbReference>
<dbReference type="Proteomes" id="UP000029643">
    <property type="component" value="Unassembled WGS sequence"/>
</dbReference>
<dbReference type="Pfam" id="PF08888">
    <property type="entry name" value="HopJ"/>
    <property type="match status" value="1"/>
</dbReference>
<proteinExistence type="predicted"/>
<dbReference type="STRING" id="221126.SAMN04489722_103138"/>
<dbReference type="Gene3D" id="3.20.160.10">
    <property type="entry name" value="vpa0580 domain like"/>
    <property type="match status" value="1"/>
</dbReference>
<evidence type="ECO:0000313" key="2">
    <source>
        <dbReference type="Proteomes" id="UP000029643"/>
    </source>
</evidence>
<dbReference type="AlphaFoldDB" id="A0A090WQU1"/>
<gene>
    <name evidence="1" type="ORF">JCM19274_1037</name>
</gene>
<protein>
    <submittedName>
        <fullName evidence="1">Type III effector HopPmaJ</fullName>
    </submittedName>
</protein>
<comment type="caution">
    <text evidence="1">The sequence shown here is derived from an EMBL/GenBank/DDBJ whole genome shotgun (WGS) entry which is preliminary data.</text>
</comment>
<organism evidence="1 2">
    <name type="scientific">Algibacter lectus</name>
    <dbReference type="NCBI Taxonomy" id="221126"/>
    <lineage>
        <taxon>Bacteria</taxon>
        <taxon>Pseudomonadati</taxon>
        <taxon>Bacteroidota</taxon>
        <taxon>Flavobacteriia</taxon>
        <taxon>Flavobacteriales</taxon>
        <taxon>Flavobacteriaceae</taxon>
        <taxon>Algibacter</taxon>
    </lineage>
</organism>